<feature type="domain" description="FAD-binding" evidence="5">
    <location>
        <begin position="39"/>
        <end position="369"/>
    </location>
</feature>
<dbReference type="Gene3D" id="3.50.50.60">
    <property type="entry name" value="FAD/NAD(P)-binding domain"/>
    <property type="match status" value="1"/>
</dbReference>
<dbReference type="Proteomes" id="UP001500063">
    <property type="component" value="Unassembled WGS sequence"/>
</dbReference>
<proteinExistence type="predicted"/>
<evidence type="ECO:0000313" key="6">
    <source>
        <dbReference type="EMBL" id="GAA0345073.1"/>
    </source>
</evidence>
<feature type="region of interest" description="Disordered" evidence="4">
    <location>
        <begin position="1"/>
        <end position="35"/>
    </location>
</feature>
<evidence type="ECO:0000256" key="4">
    <source>
        <dbReference type="SAM" id="MobiDB-lite"/>
    </source>
</evidence>
<keyword evidence="6" id="KW-0560">Oxidoreductase</keyword>
<comment type="cofactor">
    <cofactor evidence="1">
        <name>FAD</name>
        <dbReference type="ChEBI" id="CHEBI:57692"/>
    </cofactor>
</comment>
<dbReference type="EMBL" id="BAAABW010000013">
    <property type="protein sequence ID" value="GAA0345073.1"/>
    <property type="molecule type" value="Genomic_DNA"/>
</dbReference>
<keyword evidence="7" id="KW-1185">Reference proteome</keyword>
<organism evidence="6 7">
    <name type="scientific">Streptomyces blastmyceticus</name>
    <dbReference type="NCBI Taxonomy" id="68180"/>
    <lineage>
        <taxon>Bacteria</taxon>
        <taxon>Bacillati</taxon>
        <taxon>Actinomycetota</taxon>
        <taxon>Actinomycetes</taxon>
        <taxon>Kitasatosporales</taxon>
        <taxon>Streptomycetaceae</taxon>
        <taxon>Streptomyces</taxon>
    </lineage>
</organism>
<gene>
    <name evidence="6" type="ORF">GCM10010319_21660</name>
</gene>
<protein>
    <submittedName>
        <fullName evidence="6">FAD-dependent monooxygenase</fullName>
    </submittedName>
</protein>
<dbReference type="Gene3D" id="3.30.70.2450">
    <property type="match status" value="1"/>
</dbReference>
<evidence type="ECO:0000256" key="1">
    <source>
        <dbReference type="ARBA" id="ARBA00001974"/>
    </source>
</evidence>
<dbReference type="InterPro" id="IPR036188">
    <property type="entry name" value="FAD/NAD-bd_sf"/>
</dbReference>
<dbReference type="InterPro" id="IPR002938">
    <property type="entry name" value="FAD-bd"/>
</dbReference>
<dbReference type="PANTHER" id="PTHR43004:SF19">
    <property type="entry name" value="BINDING MONOOXYGENASE, PUTATIVE (JCVI)-RELATED"/>
    <property type="match status" value="1"/>
</dbReference>
<dbReference type="Pfam" id="PF01494">
    <property type="entry name" value="FAD_binding_3"/>
    <property type="match status" value="1"/>
</dbReference>
<evidence type="ECO:0000313" key="7">
    <source>
        <dbReference type="Proteomes" id="UP001500063"/>
    </source>
</evidence>
<accession>A0ABP3GGR3</accession>
<reference evidence="7" key="1">
    <citation type="journal article" date="2019" name="Int. J. Syst. Evol. Microbiol.">
        <title>The Global Catalogue of Microorganisms (GCM) 10K type strain sequencing project: providing services to taxonomists for standard genome sequencing and annotation.</title>
        <authorList>
            <consortium name="The Broad Institute Genomics Platform"/>
            <consortium name="The Broad Institute Genome Sequencing Center for Infectious Disease"/>
            <person name="Wu L."/>
            <person name="Ma J."/>
        </authorList>
    </citation>
    <scope>NUCLEOTIDE SEQUENCE [LARGE SCALE GENOMIC DNA]</scope>
    <source>
        <strain evidence="7">JCM 4565</strain>
    </source>
</reference>
<feature type="compositionally biased region" description="Basic residues" evidence="4">
    <location>
        <begin position="9"/>
        <end position="28"/>
    </location>
</feature>
<dbReference type="SUPFAM" id="SSF51905">
    <property type="entry name" value="FAD/NAD(P)-binding domain"/>
    <property type="match status" value="1"/>
</dbReference>
<evidence type="ECO:0000256" key="3">
    <source>
        <dbReference type="ARBA" id="ARBA00022827"/>
    </source>
</evidence>
<dbReference type="GO" id="GO:0004497">
    <property type="term" value="F:monooxygenase activity"/>
    <property type="evidence" value="ECO:0007669"/>
    <property type="project" value="UniProtKB-KW"/>
</dbReference>
<dbReference type="InterPro" id="IPR050641">
    <property type="entry name" value="RIFMO-like"/>
</dbReference>
<dbReference type="PRINTS" id="PR00420">
    <property type="entry name" value="RNGMNOXGNASE"/>
</dbReference>
<keyword evidence="6" id="KW-0503">Monooxygenase</keyword>
<evidence type="ECO:0000256" key="2">
    <source>
        <dbReference type="ARBA" id="ARBA00022630"/>
    </source>
</evidence>
<evidence type="ECO:0000259" key="5">
    <source>
        <dbReference type="Pfam" id="PF01494"/>
    </source>
</evidence>
<keyword evidence="3" id="KW-0274">FAD</keyword>
<name>A0ABP3GGR3_9ACTN</name>
<sequence length="430" mass="46418">MAGLQCLTVRHRRGHPPGRRKLGRHARPPARPTGPHRVTDLIIVGAGPAGLAAALHAKALGHHPLVLEAESAGRDRRGSRAIFIHQRTLDLLDAAHPGLGARIAADGLVWPVKQTLWAGRKVFERAYTADQVRRAPFASLPQPAIEQHLLDACRTTGVDIRWDAPVTAVRTTGDTVTLHTADSTVLHTPYLIAADGARSTVRTSLGIRLSGGTSRKAFVIADVAEDPGLPLPPARIFHYRHPAAGKRNVLLVPFQGGWRMDIQCRPDDDPAHLTDLAPQFAHALLGPAYRNRVTWASSYHFRQRVAEHFTDPHQRVLLAGEAAHQFPPFGARGMNSGIADAHAAATAIHTALTTPAHDAVPHYAGRRRTAALHNSSAAATALAHLEADRLTTRAHQHAAALLAPHWPRAGQWLDSAPYGPRLNHAPANGY</sequence>
<keyword evidence="2" id="KW-0285">Flavoprotein</keyword>
<dbReference type="PANTHER" id="PTHR43004">
    <property type="entry name" value="TRK SYSTEM POTASSIUM UPTAKE PROTEIN"/>
    <property type="match status" value="1"/>
</dbReference>
<comment type="caution">
    <text evidence="6">The sequence shown here is derived from an EMBL/GenBank/DDBJ whole genome shotgun (WGS) entry which is preliminary data.</text>
</comment>